<dbReference type="InterPro" id="IPR007889">
    <property type="entry name" value="HTH_Psq"/>
</dbReference>
<dbReference type="EMBL" id="CAJQZP010001125">
    <property type="protein sequence ID" value="CAG5018136.1"/>
    <property type="molecule type" value="Genomic_DNA"/>
</dbReference>
<organism evidence="2 3">
    <name type="scientific">Parnassius apollo</name>
    <name type="common">Apollo butterfly</name>
    <name type="synonym">Papilio apollo</name>
    <dbReference type="NCBI Taxonomy" id="110799"/>
    <lineage>
        <taxon>Eukaryota</taxon>
        <taxon>Metazoa</taxon>
        <taxon>Ecdysozoa</taxon>
        <taxon>Arthropoda</taxon>
        <taxon>Hexapoda</taxon>
        <taxon>Insecta</taxon>
        <taxon>Pterygota</taxon>
        <taxon>Neoptera</taxon>
        <taxon>Endopterygota</taxon>
        <taxon>Lepidoptera</taxon>
        <taxon>Glossata</taxon>
        <taxon>Ditrysia</taxon>
        <taxon>Papilionoidea</taxon>
        <taxon>Papilionidae</taxon>
        <taxon>Parnassiinae</taxon>
        <taxon>Parnassini</taxon>
        <taxon>Parnassius</taxon>
        <taxon>Parnassius</taxon>
    </lineage>
</organism>
<accession>A0A8S3XFV5</accession>
<evidence type="ECO:0000313" key="2">
    <source>
        <dbReference type="EMBL" id="CAG5018136.1"/>
    </source>
</evidence>
<dbReference type="AlphaFoldDB" id="A0A8S3XFV5"/>
<comment type="caution">
    <text evidence="2">The sequence shown here is derived from an EMBL/GenBank/DDBJ whole genome shotgun (WGS) entry which is preliminary data.</text>
</comment>
<protein>
    <submittedName>
        <fullName evidence="2">(apollo) hypothetical protein</fullName>
    </submittedName>
</protein>
<gene>
    <name evidence="2" type="ORF">PAPOLLO_LOCUS16816</name>
</gene>
<dbReference type="Proteomes" id="UP000691718">
    <property type="component" value="Unassembled WGS sequence"/>
</dbReference>
<feature type="domain" description="HTH psq-type" evidence="1">
    <location>
        <begin position="224"/>
        <end position="259"/>
    </location>
</feature>
<dbReference type="OrthoDB" id="10035668at2759"/>
<proteinExistence type="predicted"/>
<reference evidence="2" key="1">
    <citation type="submission" date="2021-04" db="EMBL/GenBank/DDBJ databases">
        <authorList>
            <person name="Tunstrom K."/>
        </authorList>
    </citation>
    <scope>NUCLEOTIDE SEQUENCE</scope>
</reference>
<name>A0A8S3XFV5_PARAO</name>
<keyword evidence="3" id="KW-1185">Reference proteome</keyword>
<evidence type="ECO:0000259" key="1">
    <source>
        <dbReference type="Pfam" id="PF05225"/>
    </source>
</evidence>
<dbReference type="GO" id="GO:0003677">
    <property type="term" value="F:DNA binding"/>
    <property type="evidence" value="ECO:0007669"/>
    <property type="project" value="InterPro"/>
</dbReference>
<dbReference type="Pfam" id="PF05225">
    <property type="entry name" value="HTH_psq"/>
    <property type="match status" value="1"/>
</dbReference>
<evidence type="ECO:0000313" key="3">
    <source>
        <dbReference type="Proteomes" id="UP000691718"/>
    </source>
</evidence>
<sequence>MLILSSKKVVSVSSKQTHKIPTNCREEEDIIKVEMVSDSGQEKKKQERVEEIYYATFKCREKDKEKIGKEVSGEIIGSEEKKGQDKGYEISGAAFDSIIIPLDKDLLFDLNNFEEICDDLEVLDETDVNVDNSKHKITNRKRNCIQEEKWEIKAQKIPKLNTEKENIFPINQKKSIRNVVSRHSECHKCKIRTSLQLMKKCIAWSSKMVRNYVRKTDRGTYPKEKLLEAVERVKNGDLSAYRASIEYGIPRTTIVARVYD</sequence>